<dbReference type="Proteomes" id="UP000248544">
    <property type="component" value="Unassembled WGS sequence"/>
</dbReference>
<evidence type="ECO:0000313" key="6">
    <source>
        <dbReference type="EMBL" id="PZG48259.1"/>
    </source>
</evidence>
<dbReference type="InterPro" id="IPR000209">
    <property type="entry name" value="Peptidase_S8/S53_dom"/>
</dbReference>
<organism evidence="6 7">
    <name type="scientific">Spongiactinospora gelatinilytica</name>
    <dbReference type="NCBI Taxonomy" id="2666298"/>
    <lineage>
        <taxon>Bacteria</taxon>
        <taxon>Bacillati</taxon>
        <taxon>Actinomycetota</taxon>
        <taxon>Actinomycetes</taxon>
        <taxon>Streptosporangiales</taxon>
        <taxon>Streptosporangiaceae</taxon>
        <taxon>Spongiactinospora</taxon>
    </lineage>
</organism>
<comment type="similarity">
    <text evidence="1 3">Belongs to the peptidase S8 family.</text>
</comment>
<feature type="region of interest" description="Disordered" evidence="4">
    <location>
        <begin position="144"/>
        <end position="210"/>
    </location>
</feature>
<evidence type="ECO:0000256" key="1">
    <source>
        <dbReference type="ARBA" id="ARBA00011073"/>
    </source>
</evidence>
<dbReference type="InterPro" id="IPR036852">
    <property type="entry name" value="Peptidase_S8/S53_dom_sf"/>
</dbReference>
<feature type="domain" description="Peptidase S8/S53" evidence="5">
    <location>
        <begin position="68"/>
        <end position="94"/>
    </location>
</feature>
<evidence type="ECO:0000256" key="4">
    <source>
        <dbReference type="SAM" id="MobiDB-lite"/>
    </source>
</evidence>
<comment type="caution">
    <text evidence="6">The sequence shown here is derived from an EMBL/GenBank/DDBJ whole genome shotgun (WGS) entry which is preliminary data.</text>
</comment>
<dbReference type="GO" id="GO:0004252">
    <property type="term" value="F:serine-type endopeptidase activity"/>
    <property type="evidence" value="ECO:0007669"/>
    <property type="project" value="InterPro"/>
</dbReference>
<protein>
    <recommendedName>
        <fullName evidence="5">Peptidase S8/S53 domain-containing protein</fullName>
    </recommendedName>
</protein>
<proteinExistence type="inferred from homology"/>
<dbReference type="SUPFAM" id="SSF52743">
    <property type="entry name" value="Subtilisin-like"/>
    <property type="match status" value="1"/>
</dbReference>
<reference evidence="6 7" key="1">
    <citation type="submission" date="2018-01" db="EMBL/GenBank/DDBJ databases">
        <title>Draft genome sequence of Sphaerisporangium sp. 7K107.</title>
        <authorList>
            <person name="Sahin N."/>
            <person name="Saygin H."/>
            <person name="Ay H."/>
        </authorList>
    </citation>
    <scope>NUCLEOTIDE SEQUENCE [LARGE SCALE GENOMIC DNA]</scope>
    <source>
        <strain evidence="6 7">7K107</strain>
    </source>
</reference>
<keyword evidence="2" id="KW-0378">Hydrolase</keyword>
<dbReference type="AlphaFoldDB" id="A0A2W2H086"/>
<keyword evidence="7" id="KW-1185">Reference proteome</keyword>
<sequence length="210" mass="21934">MLRSASATAVERPPAKAAEFWNAISAGELGRAAAPDAKVWLDRPVRATLADSVPRIGAPAAWQAGLAGKGVKVAVLDTGIDPAHPDVKDRVLDTDEFHDLAFTDEGTLRAELPAGRYSMMATMLERRQPGIRATTSAWTCATPYGPDATRSASPCGTRPARRPRAWRAPRRSSPTTTGRPGATSAWTGAATAATRSAPTTSAAVGTSRCG</sequence>
<feature type="compositionally biased region" description="Low complexity" evidence="4">
    <location>
        <begin position="182"/>
        <end position="203"/>
    </location>
</feature>
<dbReference type="PROSITE" id="PS00136">
    <property type="entry name" value="SUBTILASE_ASP"/>
    <property type="match status" value="1"/>
</dbReference>
<evidence type="ECO:0000256" key="3">
    <source>
        <dbReference type="PROSITE-ProRule" id="PRU01240"/>
    </source>
</evidence>
<name>A0A2W2H086_9ACTN</name>
<dbReference type="Gene3D" id="3.40.50.200">
    <property type="entry name" value="Peptidase S8/S53 domain"/>
    <property type="match status" value="1"/>
</dbReference>
<dbReference type="InterPro" id="IPR023827">
    <property type="entry name" value="Peptidase_S8_Asp-AS"/>
</dbReference>
<evidence type="ECO:0000313" key="7">
    <source>
        <dbReference type="Proteomes" id="UP000248544"/>
    </source>
</evidence>
<comment type="caution">
    <text evidence="3">Lacks conserved residue(s) required for the propagation of feature annotation.</text>
</comment>
<dbReference type="RefSeq" id="WP_306461860.1">
    <property type="nucleotide sequence ID" value="NZ_POUA01000078.1"/>
</dbReference>
<evidence type="ECO:0000259" key="5">
    <source>
        <dbReference type="Pfam" id="PF00082"/>
    </source>
</evidence>
<dbReference type="EMBL" id="POUA01000078">
    <property type="protein sequence ID" value="PZG48259.1"/>
    <property type="molecule type" value="Genomic_DNA"/>
</dbReference>
<dbReference type="Pfam" id="PF00082">
    <property type="entry name" value="Peptidase_S8"/>
    <property type="match status" value="1"/>
</dbReference>
<evidence type="ECO:0000256" key="2">
    <source>
        <dbReference type="ARBA" id="ARBA00022801"/>
    </source>
</evidence>
<gene>
    <name evidence="6" type="ORF">C1I98_12620</name>
</gene>
<dbReference type="GO" id="GO:0006508">
    <property type="term" value="P:proteolysis"/>
    <property type="evidence" value="ECO:0007669"/>
    <property type="project" value="InterPro"/>
</dbReference>
<accession>A0A2W2H086</accession>
<dbReference type="PROSITE" id="PS51892">
    <property type="entry name" value="SUBTILASE"/>
    <property type="match status" value="1"/>
</dbReference>
<feature type="compositionally biased region" description="Basic residues" evidence="4">
    <location>
        <begin position="159"/>
        <end position="170"/>
    </location>
</feature>